<dbReference type="GO" id="GO:0006564">
    <property type="term" value="P:L-serine biosynthetic process"/>
    <property type="evidence" value="ECO:0007669"/>
    <property type="project" value="UniProtKB-UniRule"/>
</dbReference>
<evidence type="ECO:0000313" key="12">
    <source>
        <dbReference type="Proteomes" id="UP000752292"/>
    </source>
</evidence>
<evidence type="ECO:0000256" key="2">
    <source>
        <dbReference type="ARBA" id="ARBA00005216"/>
    </source>
</evidence>
<keyword evidence="9" id="KW-0718">Serine biosynthesis</keyword>
<dbReference type="NCBIfam" id="TIGR01327">
    <property type="entry name" value="PGDH"/>
    <property type="match status" value="1"/>
</dbReference>
<dbReference type="CDD" id="cd12173">
    <property type="entry name" value="PGDH_4"/>
    <property type="match status" value="1"/>
</dbReference>
<dbReference type="SUPFAM" id="SSF143548">
    <property type="entry name" value="Serine metabolism enzymes domain"/>
    <property type="match status" value="1"/>
</dbReference>
<evidence type="ECO:0000256" key="7">
    <source>
        <dbReference type="ARBA" id="ARBA00048126"/>
    </source>
</evidence>
<dbReference type="SUPFAM" id="SSF55021">
    <property type="entry name" value="ACT-like"/>
    <property type="match status" value="1"/>
</dbReference>
<dbReference type="Gene3D" id="3.30.70.260">
    <property type="match status" value="1"/>
</dbReference>
<evidence type="ECO:0000256" key="6">
    <source>
        <dbReference type="ARBA" id="ARBA00023027"/>
    </source>
</evidence>
<dbReference type="PROSITE" id="PS00065">
    <property type="entry name" value="D_2_HYDROXYACID_DH_1"/>
    <property type="match status" value="1"/>
</dbReference>
<dbReference type="InterPro" id="IPR029753">
    <property type="entry name" value="D-isomer_DH_CS"/>
</dbReference>
<evidence type="ECO:0000256" key="3">
    <source>
        <dbReference type="ARBA" id="ARBA00005854"/>
    </source>
</evidence>
<evidence type="ECO:0000313" key="11">
    <source>
        <dbReference type="EMBL" id="MBI4252143.1"/>
    </source>
</evidence>
<evidence type="ECO:0000256" key="5">
    <source>
        <dbReference type="ARBA" id="ARBA00023002"/>
    </source>
</evidence>
<dbReference type="Proteomes" id="UP000752292">
    <property type="component" value="Unassembled WGS sequence"/>
</dbReference>
<dbReference type="InterPro" id="IPR006139">
    <property type="entry name" value="D-isomer_2_OHA_DH_cat_dom"/>
</dbReference>
<feature type="domain" description="ACT" evidence="10">
    <location>
        <begin position="459"/>
        <end position="531"/>
    </location>
</feature>
<dbReference type="PROSITE" id="PS51671">
    <property type="entry name" value="ACT"/>
    <property type="match status" value="1"/>
</dbReference>
<dbReference type="GO" id="GO:0051287">
    <property type="term" value="F:NAD binding"/>
    <property type="evidence" value="ECO:0007669"/>
    <property type="project" value="UniProtKB-UniRule"/>
</dbReference>
<dbReference type="Pfam" id="PF02826">
    <property type="entry name" value="2-Hacid_dh_C"/>
    <property type="match status" value="1"/>
</dbReference>
<dbReference type="InterPro" id="IPR036291">
    <property type="entry name" value="NAD(P)-bd_dom_sf"/>
</dbReference>
<dbReference type="AlphaFoldDB" id="A0A933E9I9"/>
<dbReference type="SUPFAM" id="SSF52283">
    <property type="entry name" value="Formate/glycerate dehydrogenase catalytic domain-like"/>
    <property type="match status" value="1"/>
</dbReference>
<keyword evidence="9" id="KW-0028">Amino-acid biosynthesis</keyword>
<dbReference type="SUPFAM" id="SSF51735">
    <property type="entry name" value="NAD(P)-binding Rossmann-fold domains"/>
    <property type="match status" value="1"/>
</dbReference>
<dbReference type="InterPro" id="IPR006236">
    <property type="entry name" value="PGDH"/>
</dbReference>
<dbReference type="PROSITE" id="PS00671">
    <property type="entry name" value="D_2_HYDROXYACID_DH_3"/>
    <property type="match status" value="1"/>
</dbReference>
<dbReference type="Gene3D" id="3.40.50.720">
    <property type="entry name" value="NAD(P)-binding Rossmann-like Domain"/>
    <property type="match status" value="2"/>
</dbReference>
<dbReference type="InterPro" id="IPR006140">
    <property type="entry name" value="D-isomer_DH_NAD-bd"/>
</dbReference>
<reference evidence="11" key="1">
    <citation type="submission" date="2020-07" db="EMBL/GenBank/DDBJ databases">
        <title>Huge and variable diversity of episymbiotic CPR bacteria and DPANN archaea in groundwater ecosystems.</title>
        <authorList>
            <person name="He C.Y."/>
            <person name="Keren R."/>
            <person name="Whittaker M."/>
            <person name="Farag I.F."/>
            <person name="Doudna J."/>
            <person name="Cate J.H.D."/>
            <person name="Banfield J.F."/>
        </authorList>
    </citation>
    <scope>NUCLEOTIDE SEQUENCE</scope>
    <source>
        <strain evidence="11">NC_groundwater_1370_Ag_S-0.2um_69_93</strain>
    </source>
</reference>
<dbReference type="Gene3D" id="3.30.1330.90">
    <property type="entry name" value="D-3-phosphoglycerate dehydrogenase, domain 3"/>
    <property type="match status" value="1"/>
</dbReference>
<dbReference type="Pfam" id="PF19304">
    <property type="entry name" value="PGDH_inter"/>
    <property type="match status" value="1"/>
</dbReference>
<dbReference type="InterPro" id="IPR002912">
    <property type="entry name" value="ACT_dom"/>
</dbReference>
<comment type="caution">
    <text evidence="11">The sequence shown here is derived from an EMBL/GenBank/DDBJ whole genome shotgun (WGS) entry which is preliminary data.</text>
</comment>
<comment type="similarity">
    <text evidence="3 9">Belongs to the D-isomer specific 2-hydroxyacid dehydrogenase family.</text>
</comment>
<sequence>MSETFRVLIADQLSPRAEEILRAEQGFEVINRPGISREDLLRAMPQVDALLVRSATQVDDAVLGAGERLKVVARAGIGVDNVDLGNASRRGILVVNAPDGNVITTAEHTVALLFSLARKVPAAVSSVKSGKWERNRFVGSELHAKTLGVVGLGRIGSAVAQLARGIGMNVLAYDPYISSDAAAKRGVKLVSFDEVLAQSDYITLHVPKTPETESLIGSEEIARMKKGVRIINCARGGLMDEAALAAALDAGRVAGVAMDVYSKEPPEAGHPLIGRDDVVCTPHLGASTAEAQENVAISAADQVVAFLTKGVVRHAVNLPALGPDVLEQIGPYLHLADRLGYFLAQLVEGGVRRLEVVYGGAQEVPIGPLSASGLKGFLSKFLSGARVNLVNGPLLAKERGIEVVASTRSGTTMYTNLIELKAATGEGERSVAGALVREGEPRIVQIDHFSVDVTPEGYMLVFTNEDRPGMIGMIGTLLGSHQINIAGMQLGRTKMSPRAVAVLALDDPIPDEVMEKIRSIPNIYDAKLVRL</sequence>
<proteinExistence type="inferred from homology"/>
<protein>
    <recommendedName>
        <fullName evidence="4 9">D-3-phosphoglycerate dehydrogenase</fullName>
        <ecNumber evidence="9">1.1.1.95</ecNumber>
    </recommendedName>
</protein>
<dbReference type="InterPro" id="IPR029009">
    <property type="entry name" value="ASB_dom_sf"/>
</dbReference>
<dbReference type="EC" id="1.1.1.95" evidence="9"/>
<dbReference type="InterPro" id="IPR045865">
    <property type="entry name" value="ACT-like_dom_sf"/>
</dbReference>
<comment type="catalytic activity">
    <reaction evidence="8 9">
        <text>(2R)-3-phosphoglycerate + NAD(+) = 3-phosphooxypyruvate + NADH + H(+)</text>
        <dbReference type="Rhea" id="RHEA:12641"/>
        <dbReference type="ChEBI" id="CHEBI:15378"/>
        <dbReference type="ChEBI" id="CHEBI:18110"/>
        <dbReference type="ChEBI" id="CHEBI:57540"/>
        <dbReference type="ChEBI" id="CHEBI:57945"/>
        <dbReference type="ChEBI" id="CHEBI:58272"/>
        <dbReference type="EC" id="1.1.1.95"/>
    </reaction>
</comment>
<comment type="function">
    <text evidence="1">Catalyzes the reversible oxidation of 3-phospho-D-glycerate to 3-phosphonooxypyruvate, the first step of the phosphorylated L-serine biosynthesis pathway. Also catalyzes the reversible oxidation of 2-hydroxyglutarate to 2-oxoglutarate.</text>
</comment>
<evidence type="ECO:0000259" key="10">
    <source>
        <dbReference type="PROSITE" id="PS51671"/>
    </source>
</evidence>
<dbReference type="FunFam" id="3.40.50.720:FF:000021">
    <property type="entry name" value="D-3-phosphoglycerate dehydrogenase"/>
    <property type="match status" value="1"/>
</dbReference>
<dbReference type="FunFam" id="3.30.70.260:FF:000008">
    <property type="entry name" value="D-3-phosphoglycerate dehydrogenase, chloroplastic"/>
    <property type="match status" value="1"/>
</dbReference>
<dbReference type="FunFam" id="3.30.1330.90:FF:000003">
    <property type="entry name" value="D-3-phosphoglycerate dehydrogenase"/>
    <property type="match status" value="1"/>
</dbReference>
<dbReference type="PANTHER" id="PTHR42938">
    <property type="entry name" value="FORMATE DEHYDROGENASE 1"/>
    <property type="match status" value="1"/>
</dbReference>
<dbReference type="InterPro" id="IPR029752">
    <property type="entry name" value="D-isomer_DH_CS1"/>
</dbReference>
<dbReference type="GO" id="GO:0004617">
    <property type="term" value="F:phosphoglycerate dehydrogenase activity"/>
    <property type="evidence" value="ECO:0007669"/>
    <property type="project" value="UniProtKB-UniRule"/>
</dbReference>
<keyword evidence="6 9" id="KW-0520">NAD</keyword>
<comment type="pathway">
    <text evidence="2 9">Amino-acid biosynthesis; L-serine biosynthesis; L-serine from 3-phospho-D-glycerate: step 1/3.</text>
</comment>
<organism evidence="11 12">
    <name type="scientific">Tectimicrobiota bacterium</name>
    <dbReference type="NCBI Taxonomy" id="2528274"/>
    <lineage>
        <taxon>Bacteria</taxon>
        <taxon>Pseudomonadati</taxon>
        <taxon>Nitrospinota/Tectimicrobiota group</taxon>
        <taxon>Candidatus Tectimicrobiota</taxon>
    </lineage>
</organism>
<evidence type="ECO:0000256" key="9">
    <source>
        <dbReference type="RuleBase" id="RU363003"/>
    </source>
</evidence>
<evidence type="ECO:0000256" key="1">
    <source>
        <dbReference type="ARBA" id="ARBA00003800"/>
    </source>
</evidence>
<evidence type="ECO:0000256" key="8">
    <source>
        <dbReference type="ARBA" id="ARBA00048731"/>
    </source>
</evidence>
<dbReference type="EMBL" id="JACQRX010000295">
    <property type="protein sequence ID" value="MBI4252143.1"/>
    <property type="molecule type" value="Genomic_DNA"/>
</dbReference>
<accession>A0A933E9I9</accession>
<dbReference type="Pfam" id="PF00389">
    <property type="entry name" value="2-Hacid_dh"/>
    <property type="match status" value="1"/>
</dbReference>
<evidence type="ECO:0000256" key="4">
    <source>
        <dbReference type="ARBA" id="ARBA00021582"/>
    </source>
</evidence>
<comment type="catalytic activity">
    <reaction evidence="7">
        <text>(R)-2-hydroxyglutarate + NAD(+) = 2-oxoglutarate + NADH + H(+)</text>
        <dbReference type="Rhea" id="RHEA:49612"/>
        <dbReference type="ChEBI" id="CHEBI:15378"/>
        <dbReference type="ChEBI" id="CHEBI:15801"/>
        <dbReference type="ChEBI" id="CHEBI:16810"/>
        <dbReference type="ChEBI" id="CHEBI:57540"/>
        <dbReference type="ChEBI" id="CHEBI:57945"/>
        <dbReference type="EC" id="1.1.1.399"/>
    </reaction>
</comment>
<keyword evidence="5 9" id="KW-0560">Oxidoreductase</keyword>
<dbReference type="CDD" id="cd04902">
    <property type="entry name" value="ACT_3PGDH-xct"/>
    <property type="match status" value="1"/>
</dbReference>
<dbReference type="Pfam" id="PF01842">
    <property type="entry name" value="ACT"/>
    <property type="match status" value="1"/>
</dbReference>
<name>A0A933E9I9_UNCTE</name>
<dbReference type="PANTHER" id="PTHR42938:SF47">
    <property type="entry name" value="HYDROXYPYRUVATE REDUCTASE"/>
    <property type="match status" value="1"/>
</dbReference>
<dbReference type="InterPro" id="IPR045626">
    <property type="entry name" value="PGDH_ASB_dom"/>
</dbReference>
<gene>
    <name evidence="11" type="ORF">HY618_06750</name>
</gene>